<keyword evidence="3" id="KW-1185">Reference proteome</keyword>
<sequence length="295" mass="32263">MSENCSLQYKILTDAASDLTDSLVADFPEVQVLPMEVVVGGVSYNYGPGGNLSNQEFYRLLKQGKRPSTSQINPSCYLAEFTKILDLGYDILYLGFSSGLSGMYQNAEMTAEILSEQYPQCKIRCVDTLCAAPGEGFLVLEAAKKKREGFSLDDLADWVELHRLQVCHWFTVDGLSYLHQGGRVSTASAVAGTALQIKPLLRLDNEGKLEVAGKPRGNRRALLELITKMRKQWNPQISKSVAIVYSGSPEQVKSLCDTVISQFPDAICYTASVGPVIGAHTGPGLLALVYRGNQR</sequence>
<comment type="caution">
    <text evidence="2">The sequence shown here is derived from an EMBL/GenBank/DDBJ whole genome shotgun (WGS) entry which is preliminary data.</text>
</comment>
<dbReference type="Gene3D" id="3.40.50.10440">
    <property type="entry name" value="Dihydroxyacetone kinase, domain 1"/>
    <property type="match status" value="1"/>
</dbReference>
<keyword evidence="1" id="KW-0446">Lipid-binding</keyword>
<name>A0ABS6K5L1_9FIRM</name>
<dbReference type="NCBIfam" id="TIGR00762">
    <property type="entry name" value="DegV"/>
    <property type="match status" value="1"/>
</dbReference>
<evidence type="ECO:0000313" key="2">
    <source>
        <dbReference type="EMBL" id="MBU9725790.1"/>
    </source>
</evidence>
<dbReference type="PANTHER" id="PTHR33434">
    <property type="entry name" value="DEGV DOMAIN-CONTAINING PROTEIN DR_1986-RELATED"/>
    <property type="match status" value="1"/>
</dbReference>
<dbReference type="Pfam" id="PF02645">
    <property type="entry name" value="DegV"/>
    <property type="match status" value="1"/>
</dbReference>
<dbReference type="Proteomes" id="UP001314681">
    <property type="component" value="Unassembled WGS sequence"/>
</dbReference>
<evidence type="ECO:0000256" key="1">
    <source>
        <dbReference type="ARBA" id="ARBA00023121"/>
    </source>
</evidence>
<dbReference type="InterPro" id="IPR050270">
    <property type="entry name" value="DegV_domain_contain"/>
</dbReference>
<organism evidence="2 3">
    <name type="scientific">Diplocloster modestus</name>
    <dbReference type="NCBI Taxonomy" id="2850322"/>
    <lineage>
        <taxon>Bacteria</taxon>
        <taxon>Bacillati</taxon>
        <taxon>Bacillota</taxon>
        <taxon>Clostridia</taxon>
        <taxon>Lachnospirales</taxon>
        <taxon>Lachnospiraceae</taxon>
        <taxon>Diplocloster</taxon>
    </lineage>
</organism>
<dbReference type="Gene3D" id="2.20.28.50">
    <property type="entry name" value="degv family protein"/>
    <property type="match status" value="1"/>
</dbReference>
<proteinExistence type="predicted"/>
<protein>
    <submittedName>
        <fullName evidence="2">DegV family protein</fullName>
    </submittedName>
</protein>
<evidence type="ECO:0000313" key="3">
    <source>
        <dbReference type="Proteomes" id="UP001314681"/>
    </source>
</evidence>
<dbReference type="PANTHER" id="PTHR33434:SF2">
    <property type="entry name" value="FATTY ACID-BINDING PROTEIN TM_1468"/>
    <property type="match status" value="1"/>
</dbReference>
<dbReference type="SUPFAM" id="SSF82549">
    <property type="entry name" value="DAK1/DegV-like"/>
    <property type="match status" value="1"/>
</dbReference>
<gene>
    <name evidence="2" type="ORF">KTH90_07165</name>
</gene>
<dbReference type="InterPro" id="IPR003797">
    <property type="entry name" value="DegV"/>
</dbReference>
<accession>A0ABS6K5L1</accession>
<dbReference type="PROSITE" id="PS51482">
    <property type="entry name" value="DEGV"/>
    <property type="match status" value="1"/>
</dbReference>
<dbReference type="EMBL" id="JAHQCX010000004">
    <property type="protein sequence ID" value="MBU9725790.1"/>
    <property type="molecule type" value="Genomic_DNA"/>
</dbReference>
<reference evidence="2 3" key="1">
    <citation type="submission" date="2021-06" db="EMBL/GenBank/DDBJ databases">
        <title>Description of novel taxa of the family Lachnospiraceae.</title>
        <authorList>
            <person name="Chaplin A.V."/>
            <person name="Sokolova S.R."/>
            <person name="Pikina A.P."/>
            <person name="Korzhanova M."/>
            <person name="Belova V."/>
            <person name="Korostin D."/>
            <person name="Efimov B.A."/>
        </authorList>
    </citation>
    <scope>NUCLEOTIDE SEQUENCE [LARGE SCALE GENOMIC DNA]</scope>
    <source>
        <strain evidence="2 3">ASD4241</strain>
    </source>
</reference>
<dbReference type="RefSeq" id="WP_158350008.1">
    <property type="nucleotide sequence ID" value="NZ_JAHQCX010000004.1"/>
</dbReference>
<dbReference type="Gene3D" id="3.30.1180.10">
    <property type="match status" value="1"/>
</dbReference>
<dbReference type="InterPro" id="IPR043168">
    <property type="entry name" value="DegV_C"/>
</dbReference>